<reference evidence="4" key="1">
    <citation type="journal article" date="2019" name="Int. J. Syst. Evol. Microbiol.">
        <title>The Global Catalogue of Microorganisms (GCM) 10K type strain sequencing project: providing services to taxonomists for standard genome sequencing and annotation.</title>
        <authorList>
            <consortium name="The Broad Institute Genomics Platform"/>
            <consortium name="The Broad Institute Genome Sequencing Center for Infectious Disease"/>
            <person name="Wu L."/>
            <person name="Ma J."/>
        </authorList>
    </citation>
    <scope>NUCLEOTIDE SEQUENCE [LARGE SCALE GENOMIC DNA]</scope>
    <source>
        <strain evidence="4">JCM 17917</strain>
    </source>
</reference>
<dbReference type="NCBIfam" id="TIGR03558">
    <property type="entry name" value="oxido_grp_1"/>
    <property type="match status" value="1"/>
</dbReference>
<dbReference type="InterPro" id="IPR019949">
    <property type="entry name" value="CmoO-like"/>
</dbReference>
<proteinExistence type="predicted"/>
<dbReference type="InterPro" id="IPR036661">
    <property type="entry name" value="Luciferase-like_sf"/>
</dbReference>
<organism evidence="3 4">
    <name type="scientific">Nibribacter koreensis</name>
    <dbReference type="NCBI Taxonomy" id="1084519"/>
    <lineage>
        <taxon>Bacteria</taxon>
        <taxon>Pseudomonadati</taxon>
        <taxon>Bacteroidota</taxon>
        <taxon>Cytophagia</taxon>
        <taxon>Cytophagales</taxon>
        <taxon>Hymenobacteraceae</taxon>
        <taxon>Nibribacter</taxon>
    </lineage>
</organism>
<dbReference type="PANTHER" id="PTHR30137:SF6">
    <property type="entry name" value="LUCIFERASE-LIKE MONOOXYGENASE"/>
    <property type="match status" value="1"/>
</dbReference>
<dbReference type="Gene3D" id="3.20.20.30">
    <property type="entry name" value="Luciferase-like domain"/>
    <property type="match status" value="1"/>
</dbReference>
<evidence type="ECO:0000259" key="2">
    <source>
        <dbReference type="Pfam" id="PF00296"/>
    </source>
</evidence>
<evidence type="ECO:0000313" key="3">
    <source>
        <dbReference type="EMBL" id="GAA4315618.1"/>
    </source>
</evidence>
<sequence>MANKKLSDIPVSVLDLVPVREGQTPADSFKNTVELAQHVEKWGYQRYWMAEHHNFVGIASSATAVLIGHVAGATSNIRVGSGGVMLPNHAPLVVAEQFGTLESLYPGRIDLGLGRAPGTDQSTSMALRRDLRGTVDEFPNNVVELRDYLGDVDPNAKVRAVPGEGTHVPIYILGSSTFGAQLAGILGMPYAFASHFAPSHLKAALHMYRESFQPIGKLKEPYAIACVNVIAADTDEEALFQSTTLYQSFLNVVRGTGKRMLPPVKSMDGLWDASERYAVQQMLRYSFVGSPATVQQELQTFLDETQVDEIMVASNIFEPKDRLRSYEILSDFFKKE</sequence>
<dbReference type="CDD" id="cd00347">
    <property type="entry name" value="Flavin_utilizing_monoxygenases"/>
    <property type="match status" value="1"/>
</dbReference>
<dbReference type="PANTHER" id="PTHR30137">
    <property type="entry name" value="LUCIFERASE-LIKE MONOOXYGENASE"/>
    <property type="match status" value="1"/>
</dbReference>
<dbReference type="InterPro" id="IPR011251">
    <property type="entry name" value="Luciferase-like_dom"/>
</dbReference>
<dbReference type="SUPFAM" id="SSF51679">
    <property type="entry name" value="Bacterial luciferase-like"/>
    <property type="match status" value="1"/>
</dbReference>
<dbReference type="InterPro" id="IPR050766">
    <property type="entry name" value="Bact_Lucif_Oxidored"/>
</dbReference>
<dbReference type="Proteomes" id="UP001501844">
    <property type="component" value="Unassembled WGS sequence"/>
</dbReference>
<keyword evidence="4" id="KW-1185">Reference proteome</keyword>
<dbReference type="EMBL" id="BAABGX010000003">
    <property type="protein sequence ID" value="GAA4315618.1"/>
    <property type="molecule type" value="Genomic_DNA"/>
</dbReference>
<protein>
    <submittedName>
        <fullName evidence="3">LLM class flavin-dependent oxidoreductase</fullName>
    </submittedName>
</protein>
<dbReference type="RefSeq" id="WP_345169447.1">
    <property type="nucleotide sequence ID" value="NZ_BAABGX010000003.1"/>
</dbReference>
<accession>A0ABP8G1W7</accession>
<feature type="domain" description="Luciferase-like" evidence="2">
    <location>
        <begin position="19"/>
        <end position="303"/>
    </location>
</feature>
<comment type="similarity">
    <text evidence="1">To bacterial alkanal monooxygenase alpha and beta chains.</text>
</comment>
<gene>
    <name evidence="3" type="ORF">GCM10023183_36360</name>
</gene>
<dbReference type="Pfam" id="PF00296">
    <property type="entry name" value="Bac_luciferase"/>
    <property type="match status" value="1"/>
</dbReference>
<evidence type="ECO:0000256" key="1">
    <source>
        <dbReference type="ARBA" id="ARBA00007789"/>
    </source>
</evidence>
<comment type="caution">
    <text evidence="3">The sequence shown here is derived from an EMBL/GenBank/DDBJ whole genome shotgun (WGS) entry which is preliminary data.</text>
</comment>
<name>A0ABP8G1W7_9BACT</name>
<evidence type="ECO:0000313" key="4">
    <source>
        <dbReference type="Proteomes" id="UP001501844"/>
    </source>
</evidence>